<dbReference type="EMBL" id="PZJX01000046">
    <property type="protein sequence ID" value="PTE07673.1"/>
    <property type="molecule type" value="Genomic_DNA"/>
</dbReference>
<gene>
    <name evidence="4" type="ORF">C9427_24815</name>
</gene>
<dbReference type="InterPro" id="IPR001451">
    <property type="entry name" value="Hexapep"/>
</dbReference>
<dbReference type="GO" id="GO:0016746">
    <property type="term" value="F:acyltransferase activity"/>
    <property type="evidence" value="ECO:0007669"/>
    <property type="project" value="UniProtKB-KW"/>
</dbReference>
<keyword evidence="5" id="KW-1185">Reference proteome</keyword>
<dbReference type="PANTHER" id="PTHR23416:SF78">
    <property type="entry name" value="LIPOPOLYSACCHARIDE BIOSYNTHESIS O-ACETYL TRANSFERASE WBBJ-RELATED"/>
    <property type="match status" value="1"/>
</dbReference>
<dbReference type="Proteomes" id="UP000240259">
    <property type="component" value="Unassembled WGS sequence"/>
</dbReference>
<accession>A0A2T4IPZ0</accession>
<name>A0A2T4IPZ0_9HYPH</name>
<dbReference type="SUPFAM" id="SSF51161">
    <property type="entry name" value="Trimeric LpxA-like enzymes"/>
    <property type="match status" value="1"/>
</dbReference>
<evidence type="ECO:0000256" key="3">
    <source>
        <dbReference type="ARBA" id="ARBA00023315"/>
    </source>
</evidence>
<proteinExistence type="predicted"/>
<dbReference type="AlphaFoldDB" id="A0A2T4IPZ0"/>
<keyword evidence="2" id="KW-0677">Repeat</keyword>
<dbReference type="RefSeq" id="WP_107651713.1">
    <property type="nucleotide sequence ID" value="NZ_PZJX01000046.1"/>
</dbReference>
<dbReference type="InterPro" id="IPR051159">
    <property type="entry name" value="Hexapeptide_acetyltransf"/>
</dbReference>
<dbReference type="OrthoDB" id="9815592at2"/>
<comment type="caution">
    <text evidence="4">The sequence shown here is derived from an EMBL/GenBank/DDBJ whole genome shotgun (WGS) entry which is preliminary data.</text>
</comment>
<dbReference type="PROSITE" id="PS00101">
    <property type="entry name" value="HEXAPEP_TRANSFERASES"/>
    <property type="match status" value="1"/>
</dbReference>
<reference evidence="4 5" key="1">
    <citation type="submission" date="2018-03" db="EMBL/GenBank/DDBJ databases">
        <title>Genome sequence of the symbiotic type strain Mesorhizobium helmanticense CSLC115NT isolated from Lotus corniculatus nodules.</title>
        <authorList>
            <person name="Sannazzaro A.I."/>
            <person name="Torres Tejerizo G.A."/>
            <person name="Dip D."/>
            <person name="Caballero M."/>
            <person name="Pistorio M."/>
            <person name="Estrella M.J."/>
        </authorList>
    </citation>
    <scope>NUCLEOTIDE SEQUENCE [LARGE SCALE GENOMIC DNA]</scope>
    <source>
        <strain evidence="4 5">CSLC115N</strain>
    </source>
</reference>
<evidence type="ECO:0000313" key="4">
    <source>
        <dbReference type="EMBL" id="PTE07673.1"/>
    </source>
</evidence>
<keyword evidence="1 4" id="KW-0808">Transferase</keyword>
<dbReference type="InterPro" id="IPR018357">
    <property type="entry name" value="Hexapep_transf_CS"/>
</dbReference>
<dbReference type="PANTHER" id="PTHR23416">
    <property type="entry name" value="SIALIC ACID SYNTHASE-RELATED"/>
    <property type="match status" value="1"/>
</dbReference>
<evidence type="ECO:0000256" key="2">
    <source>
        <dbReference type="ARBA" id="ARBA00022737"/>
    </source>
</evidence>
<evidence type="ECO:0000256" key="1">
    <source>
        <dbReference type="ARBA" id="ARBA00022679"/>
    </source>
</evidence>
<protein>
    <submittedName>
        <fullName evidence="4">Acetyltransferase</fullName>
    </submittedName>
</protein>
<dbReference type="InterPro" id="IPR011004">
    <property type="entry name" value="Trimer_LpxA-like_sf"/>
</dbReference>
<keyword evidence="3" id="KW-0012">Acyltransferase</keyword>
<organism evidence="4 5">
    <name type="scientific">Mesorhizobium helmanticense</name>
    <dbReference type="NCBI Taxonomy" id="1776423"/>
    <lineage>
        <taxon>Bacteria</taxon>
        <taxon>Pseudomonadati</taxon>
        <taxon>Pseudomonadota</taxon>
        <taxon>Alphaproteobacteria</taxon>
        <taxon>Hyphomicrobiales</taxon>
        <taxon>Phyllobacteriaceae</taxon>
        <taxon>Mesorhizobium</taxon>
    </lineage>
</organism>
<sequence>MPFVPPFLFRLLGINVGAGTKMSVRSVRTARKGHHTIGDESNLSCYFSYDRPEAQITIGDRTYIGKSHLVAASRITIGNDVLISWETTIVDHNSHSLDWKQRAHDVVDWNQGKKDWTGIGIAPVTIEDNAFIGFGVIILKGVTIGRGAIVGAGSVVTRDVAPFTVVAGNPARLITDRSAHQQAT</sequence>
<dbReference type="Gene3D" id="2.160.10.10">
    <property type="entry name" value="Hexapeptide repeat proteins"/>
    <property type="match status" value="1"/>
</dbReference>
<dbReference type="Pfam" id="PF14602">
    <property type="entry name" value="Hexapep_2"/>
    <property type="match status" value="1"/>
</dbReference>
<evidence type="ECO:0000313" key="5">
    <source>
        <dbReference type="Proteomes" id="UP000240259"/>
    </source>
</evidence>
<dbReference type="CDD" id="cd04647">
    <property type="entry name" value="LbH_MAT_like"/>
    <property type="match status" value="1"/>
</dbReference>